<proteinExistence type="predicted"/>
<organism evidence="1 2">
    <name type="scientific">Vitis vinifera</name>
    <name type="common">Grape</name>
    <dbReference type="NCBI Taxonomy" id="29760"/>
    <lineage>
        <taxon>Eukaryota</taxon>
        <taxon>Viridiplantae</taxon>
        <taxon>Streptophyta</taxon>
        <taxon>Embryophyta</taxon>
        <taxon>Tracheophyta</taxon>
        <taxon>Spermatophyta</taxon>
        <taxon>Magnoliopsida</taxon>
        <taxon>eudicotyledons</taxon>
        <taxon>Gunneridae</taxon>
        <taxon>Pentapetalae</taxon>
        <taxon>rosids</taxon>
        <taxon>Vitales</taxon>
        <taxon>Vitaceae</taxon>
        <taxon>Viteae</taxon>
        <taxon>Vitis</taxon>
    </lineage>
</organism>
<dbReference type="GO" id="GO:0004386">
    <property type="term" value="F:helicase activity"/>
    <property type="evidence" value="ECO:0007669"/>
    <property type="project" value="UniProtKB-KW"/>
</dbReference>
<keyword evidence="1" id="KW-0347">Helicase</keyword>
<protein>
    <submittedName>
        <fullName evidence="1">ATP-dependent DNA helicase 2 subunit KU80</fullName>
    </submittedName>
</protein>
<gene>
    <name evidence="1" type="primary">KU80_2</name>
    <name evidence="1" type="ORF">CK203_022855</name>
</gene>
<comment type="caution">
    <text evidence="1">The sequence shown here is derived from an EMBL/GenBank/DDBJ whole genome shotgun (WGS) entry which is preliminary data.</text>
</comment>
<name>A0A438IW15_VITVI</name>
<dbReference type="AlphaFoldDB" id="A0A438IW15"/>
<evidence type="ECO:0000313" key="2">
    <source>
        <dbReference type="Proteomes" id="UP000288805"/>
    </source>
</evidence>
<accession>A0A438IW15</accession>
<keyword evidence="1" id="KW-0067">ATP-binding</keyword>
<dbReference type="EMBL" id="QGNW01000078">
    <property type="protein sequence ID" value="RVX00938.1"/>
    <property type="molecule type" value="Genomic_DNA"/>
</dbReference>
<dbReference type="SUPFAM" id="SSF53300">
    <property type="entry name" value="vWA-like"/>
    <property type="match status" value="1"/>
</dbReference>
<dbReference type="PANTHER" id="PTHR12604:SF4">
    <property type="entry name" value="X-RAY REPAIR CROSS-COMPLEMENTING PROTEIN 5"/>
    <property type="match status" value="1"/>
</dbReference>
<keyword evidence="1" id="KW-0378">Hydrolase</keyword>
<dbReference type="PANTHER" id="PTHR12604">
    <property type="entry name" value="KU AUTOANTIGEN DNA HELICASE"/>
    <property type="match status" value="1"/>
</dbReference>
<reference evidence="1 2" key="1">
    <citation type="journal article" date="2018" name="PLoS Genet.">
        <title>Population sequencing reveals clonal diversity and ancestral inbreeding in the grapevine cultivar Chardonnay.</title>
        <authorList>
            <person name="Roach M.J."/>
            <person name="Johnson D.L."/>
            <person name="Bohlmann J."/>
            <person name="van Vuuren H.J."/>
            <person name="Jones S.J."/>
            <person name="Pretorius I.S."/>
            <person name="Schmidt S.A."/>
            <person name="Borneman A.R."/>
        </authorList>
    </citation>
    <scope>NUCLEOTIDE SEQUENCE [LARGE SCALE GENOMIC DNA]</scope>
    <source>
        <strain evidence="2">cv. Chardonnay</strain>
        <tissue evidence="1">Leaf</tissue>
    </source>
</reference>
<evidence type="ECO:0000313" key="1">
    <source>
        <dbReference type="EMBL" id="RVX00938.1"/>
    </source>
</evidence>
<dbReference type="InterPro" id="IPR036465">
    <property type="entry name" value="vWFA_dom_sf"/>
</dbReference>
<sequence length="186" mass="20506">MLLIHTFLEFSDTNNELTKEVGGYEHVVVLRHIKVVDGDLVEALQQLPRGTVAGDFLDAIVVGMDMLIKKFGSTNKGKKRLCLITSALCPIKDPYEGTKEDQIGTIAEQMSAHGMKLECIVARGRLSGNVDMRIMDENDLLLKLFSTKTTAKTLYVETPTSLLGALRTRSIAPVTIFRGDLELSPK</sequence>
<dbReference type="OrthoDB" id="30826at2759"/>
<keyword evidence="1" id="KW-0547">Nucleotide-binding</keyword>
<dbReference type="Proteomes" id="UP000288805">
    <property type="component" value="Unassembled WGS sequence"/>
</dbReference>
<dbReference type="Gene3D" id="3.40.50.410">
    <property type="entry name" value="von Willebrand factor, type A domain"/>
    <property type="match status" value="1"/>
</dbReference>